<reference evidence="7 8" key="1">
    <citation type="submission" date="2021-06" db="EMBL/GenBank/DDBJ databases">
        <title>Caerostris darwini draft genome.</title>
        <authorList>
            <person name="Kono N."/>
            <person name="Arakawa K."/>
        </authorList>
    </citation>
    <scope>NUCLEOTIDE SEQUENCE [LARGE SCALE GENOMIC DNA]</scope>
</reference>
<feature type="region of interest" description="Disordered" evidence="4">
    <location>
        <begin position="349"/>
        <end position="368"/>
    </location>
</feature>
<comment type="caution">
    <text evidence="7">The sequence shown here is derived from an EMBL/GenBank/DDBJ whole genome shotgun (WGS) entry which is preliminary data.</text>
</comment>
<dbReference type="GO" id="GO:0035091">
    <property type="term" value="F:phosphatidylinositol binding"/>
    <property type="evidence" value="ECO:0007669"/>
    <property type="project" value="InterPro"/>
</dbReference>
<gene>
    <name evidence="7" type="primary">tom1l2</name>
    <name evidence="7" type="ORF">CDAR_528101</name>
</gene>
<evidence type="ECO:0000313" key="7">
    <source>
        <dbReference type="EMBL" id="GIY19501.1"/>
    </source>
</evidence>
<keyword evidence="3" id="KW-0653">Protein transport</keyword>
<dbReference type="SUPFAM" id="SSF48464">
    <property type="entry name" value="ENTH/VHS domain"/>
    <property type="match status" value="1"/>
</dbReference>
<feature type="domain" description="VHS" evidence="5">
    <location>
        <begin position="24"/>
        <end position="157"/>
    </location>
</feature>
<feature type="compositionally biased region" description="Low complexity" evidence="4">
    <location>
        <begin position="349"/>
        <end position="361"/>
    </location>
</feature>
<dbReference type="PANTHER" id="PTHR13856:SF137">
    <property type="entry name" value="GH05942P"/>
    <property type="match status" value="1"/>
</dbReference>
<dbReference type="Gene3D" id="1.20.58.160">
    <property type="match status" value="1"/>
</dbReference>
<evidence type="ECO:0000313" key="8">
    <source>
        <dbReference type="Proteomes" id="UP001054837"/>
    </source>
</evidence>
<dbReference type="GO" id="GO:0015031">
    <property type="term" value="P:protein transport"/>
    <property type="evidence" value="ECO:0007669"/>
    <property type="project" value="UniProtKB-KW"/>
</dbReference>
<dbReference type="GO" id="GO:0007165">
    <property type="term" value="P:signal transduction"/>
    <property type="evidence" value="ECO:0007669"/>
    <property type="project" value="TreeGrafter"/>
</dbReference>
<dbReference type="InterPro" id="IPR008942">
    <property type="entry name" value="ENTH_VHS"/>
</dbReference>
<dbReference type="Proteomes" id="UP001054837">
    <property type="component" value="Unassembled WGS sequence"/>
</dbReference>
<comment type="similarity">
    <text evidence="1">Belongs to the TOM1 family.</text>
</comment>
<feature type="region of interest" description="Disordered" evidence="4">
    <location>
        <begin position="478"/>
        <end position="501"/>
    </location>
</feature>
<dbReference type="PANTHER" id="PTHR13856">
    <property type="entry name" value="VHS DOMAIN CONTAINING PROTEIN FAMILY"/>
    <property type="match status" value="1"/>
</dbReference>
<feature type="region of interest" description="Disordered" evidence="4">
    <location>
        <begin position="173"/>
        <end position="197"/>
    </location>
</feature>
<proteinExistence type="inferred from homology"/>
<dbReference type="InterPro" id="IPR014645">
    <property type="entry name" value="TOM1"/>
</dbReference>
<name>A0AAV4REW4_9ARAC</name>
<keyword evidence="8" id="KW-1185">Reference proteome</keyword>
<dbReference type="PROSITE" id="PS50909">
    <property type="entry name" value="GAT"/>
    <property type="match status" value="1"/>
</dbReference>
<evidence type="ECO:0000256" key="2">
    <source>
        <dbReference type="ARBA" id="ARBA00022448"/>
    </source>
</evidence>
<organism evidence="7 8">
    <name type="scientific">Caerostris darwini</name>
    <dbReference type="NCBI Taxonomy" id="1538125"/>
    <lineage>
        <taxon>Eukaryota</taxon>
        <taxon>Metazoa</taxon>
        <taxon>Ecdysozoa</taxon>
        <taxon>Arthropoda</taxon>
        <taxon>Chelicerata</taxon>
        <taxon>Arachnida</taxon>
        <taxon>Araneae</taxon>
        <taxon>Araneomorphae</taxon>
        <taxon>Entelegynae</taxon>
        <taxon>Araneoidea</taxon>
        <taxon>Araneidae</taxon>
        <taxon>Caerostris</taxon>
    </lineage>
</organism>
<dbReference type="CDD" id="cd14233">
    <property type="entry name" value="GAT_TOM1_like"/>
    <property type="match status" value="1"/>
</dbReference>
<accession>A0AAV4REW4</accession>
<dbReference type="InterPro" id="IPR004152">
    <property type="entry name" value="GAT_dom"/>
</dbReference>
<dbReference type="GO" id="GO:0043130">
    <property type="term" value="F:ubiquitin binding"/>
    <property type="evidence" value="ECO:0007669"/>
    <property type="project" value="InterPro"/>
</dbReference>
<dbReference type="CDD" id="cd03565">
    <property type="entry name" value="VHS_Tom1_like"/>
    <property type="match status" value="1"/>
</dbReference>
<feature type="compositionally biased region" description="Low complexity" evidence="4">
    <location>
        <begin position="173"/>
        <end position="185"/>
    </location>
</feature>
<dbReference type="Gene3D" id="1.25.40.90">
    <property type="match status" value="1"/>
</dbReference>
<evidence type="ECO:0000256" key="4">
    <source>
        <dbReference type="SAM" id="MobiDB-lite"/>
    </source>
</evidence>
<dbReference type="SMART" id="SM00288">
    <property type="entry name" value="VHS"/>
    <property type="match status" value="1"/>
</dbReference>
<evidence type="ECO:0000259" key="5">
    <source>
        <dbReference type="PROSITE" id="PS50179"/>
    </source>
</evidence>
<sequence>MAGILATLGGNPLNTPVGQKIEQATDGALPSENWALNMEICDMINDTDEGPKDAVKAIKKRLQQNTGKNYTVVLYTLTVLETCVKNCKRRFHLLITQKDFILELVKLIGPKNDPPTAVQEKVLSLIQSWADAFQGNPEMQGVVQVYHDLKQKGIEFPMTDLDAMAPIHTPQRSVLPGSSPPSLVSDQMMQQHPHSNPNPMPDVLPPQAVPISLNAEQLAKLRSELDIVEGNMKVFGEMLTELTPGKEHQQDLELLQELQKTCYAMQSRVVDLIDRIGVEEVTIDLLRINDELNNLFLRYDRYEKKRVLISSPAEHSAPIQHLENPLDKPLIDFGDSGEDTGQAIAKLSNLSLGPSSSDSKSQNAPKNSVTDEFDMFAQSRKVSFESNKNRGSSYEDNTNLDQIEGGLASFAANKGNLVGWSLRIINQAKCHQLIINDEAGDSRSSDLKANCDPSNFANAKNSAGDKLANIPSVAGATAQSNAANNRRQMDKDDGDSALFAL</sequence>
<dbReference type="InterPro" id="IPR038425">
    <property type="entry name" value="GAT_sf"/>
</dbReference>
<dbReference type="EMBL" id="BPLQ01006046">
    <property type="protein sequence ID" value="GIY19501.1"/>
    <property type="molecule type" value="Genomic_DNA"/>
</dbReference>
<dbReference type="Pfam" id="PF00790">
    <property type="entry name" value="VHS"/>
    <property type="match status" value="1"/>
</dbReference>
<feature type="domain" description="GAT" evidence="6">
    <location>
        <begin position="216"/>
        <end position="304"/>
    </location>
</feature>
<dbReference type="GO" id="GO:0005768">
    <property type="term" value="C:endosome"/>
    <property type="evidence" value="ECO:0007669"/>
    <property type="project" value="TreeGrafter"/>
</dbReference>
<dbReference type="SUPFAM" id="SSF89009">
    <property type="entry name" value="GAT-like domain"/>
    <property type="match status" value="1"/>
</dbReference>
<dbReference type="AlphaFoldDB" id="A0AAV4REW4"/>
<evidence type="ECO:0000259" key="6">
    <source>
        <dbReference type="PROSITE" id="PS50909"/>
    </source>
</evidence>
<evidence type="ECO:0000256" key="3">
    <source>
        <dbReference type="ARBA" id="ARBA00022927"/>
    </source>
</evidence>
<dbReference type="PROSITE" id="PS50179">
    <property type="entry name" value="VHS"/>
    <property type="match status" value="1"/>
</dbReference>
<evidence type="ECO:0000256" key="1">
    <source>
        <dbReference type="ARBA" id="ARBA00007708"/>
    </source>
</evidence>
<dbReference type="Pfam" id="PF03127">
    <property type="entry name" value="GAT"/>
    <property type="match status" value="1"/>
</dbReference>
<dbReference type="GO" id="GO:0016020">
    <property type="term" value="C:membrane"/>
    <property type="evidence" value="ECO:0007669"/>
    <property type="project" value="TreeGrafter"/>
</dbReference>
<protein>
    <submittedName>
        <fullName evidence="7">TOM1-like protein 2</fullName>
    </submittedName>
</protein>
<dbReference type="GO" id="GO:0030276">
    <property type="term" value="F:clathrin binding"/>
    <property type="evidence" value="ECO:0007669"/>
    <property type="project" value="TreeGrafter"/>
</dbReference>
<dbReference type="PIRSF" id="PIRSF036948">
    <property type="entry name" value="TOM1"/>
    <property type="match status" value="1"/>
</dbReference>
<keyword evidence="2" id="KW-0813">Transport</keyword>
<dbReference type="InterPro" id="IPR002014">
    <property type="entry name" value="VHS_dom"/>
</dbReference>